<evidence type="ECO:0000259" key="5">
    <source>
        <dbReference type="PROSITE" id="PS50850"/>
    </source>
</evidence>
<accession>A0ABX1CVN0</accession>
<gene>
    <name evidence="6" type="ORF">HBH26_15710</name>
</gene>
<keyword evidence="2 4" id="KW-1133">Transmembrane helix</keyword>
<evidence type="ECO:0000256" key="1">
    <source>
        <dbReference type="ARBA" id="ARBA00022692"/>
    </source>
</evidence>
<evidence type="ECO:0000256" key="2">
    <source>
        <dbReference type="ARBA" id="ARBA00022989"/>
    </source>
</evidence>
<feature type="transmembrane region" description="Helical" evidence="4">
    <location>
        <begin position="254"/>
        <end position="276"/>
    </location>
</feature>
<comment type="caution">
    <text evidence="6">The sequence shown here is derived from an EMBL/GenBank/DDBJ whole genome shotgun (WGS) entry which is preliminary data.</text>
</comment>
<dbReference type="InterPro" id="IPR036259">
    <property type="entry name" value="MFS_trans_sf"/>
</dbReference>
<protein>
    <submittedName>
        <fullName evidence="6">MFS transporter</fullName>
    </submittedName>
</protein>
<dbReference type="Gene3D" id="1.20.1250.20">
    <property type="entry name" value="MFS general substrate transporter like domains"/>
    <property type="match status" value="1"/>
</dbReference>
<dbReference type="InterPro" id="IPR020846">
    <property type="entry name" value="MFS_dom"/>
</dbReference>
<feature type="transmembrane region" description="Helical" evidence="4">
    <location>
        <begin position="109"/>
        <end position="128"/>
    </location>
</feature>
<dbReference type="Pfam" id="PF07690">
    <property type="entry name" value="MFS_1"/>
    <property type="match status" value="1"/>
</dbReference>
<feature type="transmembrane region" description="Helical" evidence="4">
    <location>
        <begin position="170"/>
        <end position="189"/>
    </location>
</feature>
<feature type="transmembrane region" description="Helical" evidence="4">
    <location>
        <begin position="368"/>
        <end position="385"/>
    </location>
</feature>
<dbReference type="InterPro" id="IPR011701">
    <property type="entry name" value="MFS"/>
</dbReference>
<evidence type="ECO:0000313" key="6">
    <source>
        <dbReference type="EMBL" id="NJR80030.1"/>
    </source>
</evidence>
<reference evidence="6 7" key="1">
    <citation type="submission" date="2020-03" db="EMBL/GenBank/DDBJ databases">
        <authorList>
            <person name="Wang L."/>
            <person name="He N."/>
            <person name="Li Y."/>
            <person name="Fang Y."/>
            <person name="Zhang F."/>
        </authorList>
    </citation>
    <scope>NUCLEOTIDE SEQUENCE [LARGE SCALE GENOMIC DNA]</scope>
    <source>
        <strain evidence="6 7">36D10-4-7</strain>
    </source>
</reference>
<evidence type="ECO:0000313" key="7">
    <source>
        <dbReference type="Proteomes" id="UP000732399"/>
    </source>
</evidence>
<feature type="transmembrane region" description="Helical" evidence="4">
    <location>
        <begin position="220"/>
        <end position="242"/>
    </location>
</feature>
<feature type="transmembrane region" description="Helical" evidence="4">
    <location>
        <begin position="282"/>
        <end position="301"/>
    </location>
</feature>
<feature type="domain" description="Major facilitator superfamily (MFS) profile" evidence="5">
    <location>
        <begin position="214"/>
        <end position="403"/>
    </location>
</feature>
<name>A0ABX1CVN0_9SPHN</name>
<dbReference type="SUPFAM" id="SSF103473">
    <property type="entry name" value="MFS general substrate transporter"/>
    <property type="match status" value="2"/>
</dbReference>
<dbReference type="PANTHER" id="PTHR23526:SF1">
    <property type="entry name" value="MAJOR FACILITATOR SUPERFAMILY MFS_1"/>
    <property type="match status" value="1"/>
</dbReference>
<evidence type="ECO:0000256" key="4">
    <source>
        <dbReference type="SAM" id="Phobius"/>
    </source>
</evidence>
<evidence type="ECO:0000256" key="3">
    <source>
        <dbReference type="ARBA" id="ARBA00023136"/>
    </source>
</evidence>
<keyword evidence="1 4" id="KW-0812">Transmembrane</keyword>
<dbReference type="Proteomes" id="UP000732399">
    <property type="component" value="Unassembled WGS sequence"/>
</dbReference>
<dbReference type="PANTHER" id="PTHR23526">
    <property type="entry name" value="INTEGRAL MEMBRANE TRANSPORT PROTEIN-RELATED"/>
    <property type="match status" value="1"/>
</dbReference>
<dbReference type="EMBL" id="JAAVJH010000012">
    <property type="protein sequence ID" value="NJR80030.1"/>
    <property type="molecule type" value="Genomic_DNA"/>
</dbReference>
<proteinExistence type="predicted"/>
<organism evidence="6 7">
    <name type="scientific">Sphingomonas corticis</name>
    <dbReference type="NCBI Taxonomy" id="2722791"/>
    <lineage>
        <taxon>Bacteria</taxon>
        <taxon>Pseudomonadati</taxon>
        <taxon>Pseudomonadota</taxon>
        <taxon>Alphaproteobacteria</taxon>
        <taxon>Sphingomonadales</taxon>
        <taxon>Sphingomonadaceae</taxon>
        <taxon>Sphingomonas</taxon>
    </lineage>
</organism>
<dbReference type="PROSITE" id="PS50850">
    <property type="entry name" value="MFS"/>
    <property type="match status" value="1"/>
</dbReference>
<sequence length="403" mass="42985">MLGMTGSRLINAPTFLPAYLHLVSGSNAIVGLGLALQQLGGIISPMFAGTKIEHRPKVMPAAVLMGSMGRLAVLGMALSGWLLSGQALVIALLRFIFMFGVFMGAQRVVFSLLMSVVFSLLMSEVIPLSRRGRLQAERNATGGLIAAVLAYVAGKYLIGQNLLGNGYSTTFLCAFILTSAGLWALQLLLREPVTPTLRSQSRFVDRLREFPALVAEDPGFGWFLMVQMLATAARIATPFYILHVGEQMRVDGATLGLLSLAYLGADTISNLLWGYLGDRTGFRLVLLLSIGCWVAATELLMSTGSMALIFIAFFGLGAAQAGYMMGAQTIILEFGDRDDLPMRIAASATAESTTATLGPLLGGWVADWFGYDIVFGASLGFVAASKTQAVGRPEIGPNRVHFA</sequence>
<keyword evidence="3 4" id="KW-0472">Membrane</keyword>
<feature type="transmembrane region" description="Helical" evidence="4">
    <location>
        <begin position="308"/>
        <end position="332"/>
    </location>
</feature>
<dbReference type="InterPro" id="IPR052528">
    <property type="entry name" value="Sugar_transport-like"/>
</dbReference>
<keyword evidence="7" id="KW-1185">Reference proteome</keyword>